<gene>
    <name evidence="1" type="ORF">CLAFUR5_13212</name>
</gene>
<dbReference type="GeneID" id="71993090"/>
<organism evidence="1 2">
    <name type="scientific">Passalora fulva</name>
    <name type="common">Tomato leaf mold</name>
    <name type="synonym">Cladosporium fulvum</name>
    <dbReference type="NCBI Taxonomy" id="5499"/>
    <lineage>
        <taxon>Eukaryota</taxon>
        <taxon>Fungi</taxon>
        <taxon>Dikarya</taxon>
        <taxon>Ascomycota</taxon>
        <taxon>Pezizomycotina</taxon>
        <taxon>Dothideomycetes</taxon>
        <taxon>Dothideomycetidae</taxon>
        <taxon>Mycosphaerellales</taxon>
        <taxon>Mycosphaerellaceae</taxon>
        <taxon>Fulvia</taxon>
    </lineage>
</organism>
<name>A0A9Q8PKB4_PASFU</name>
<proteinExistence type="predicted"/>
<reference evidence="1" key="1">
    <citation type="submission" date="2021-12" db="EMBL/GenBank/DDBJ databases">
        <authorList>
            <person name="Zaccaron A."/>
            <person name="Stergiopoulos I."/>
        </authorList>
    </citation>
    <scope>NUCLEOTIDE SEQUENCE</scope>
    <source>
        <strain evidence="1">Race5_Kim</strain>
    </source>
</reference>
<dbReference type="KEGG" id="ffu:CLAFUR5_13212"/>
<reference evidence="1" key="2">
    <citation type="journal article" date="2022" name="Microb. Genom.">
        <title>A chromosome-scale genome assembly of the tomato pathogen Cladosporium fulvum reveals a compartmentalized genome architecture and the presence of a dispensable chromosome.</title>
        <authorList>
            <person name="Zaccaron A.Z."/>
            <person name="Chen L.H."/>
            <person name="Samaras A."/>
            <person name="Stergiopoulos I."/>
        </authorList>
    </citation>
    <scope>NUCLEOTIDE SEQUENCE</scope>
    <source>
        <strain evidence="1">Race5_Kim</strain>
    </source>
</reference>
<dbReference type="Proteomes" id="UP000756132">
    <property type="component" value="Chromosome 11"/>
</dbReference>
<evidence type="ECO:0000313" key="1">
    <source>
        <dbReference type="EMBL" id="UJO23992.1"/>
    </source>
</evidence>
<sequence>MTTTTDIKARILLGRGGEVANTTKPFPLLDLPPELWSKIGKLVVDQSDKVTDSTIVLITQSSDPRERAKYREEIGQPAITRTCQVLRAELLPYYYRSKISVQVIAGSLEVVSVGKWLRSIGDKNRSALARVWLRCYWIHDEQLLRKYFKVRFDLGETVQHGVPGWTHTYRRVKFLSDAQEMSPGWARVRKLGGGSHPDMAI</sequence>
<accession>A0A9Q8PKB4</accession>
<evidence type="ECO:0000313" key="2">
    <source>
        <dbReference type="Proteomes" id="UP000756132"/>
    </source>
</evidence>
<dbReference type="OrthoDB" id="3646601at2759"/>
<protein>
    <submittedName>
        <fullName evidence="1">Uncharacterized protein</fullName>
    </submittedName>
</protein>
<dbReference type="EMBL" id="CP090173">
    <property type="protein sequence ID" value="UJO23992.1"/>
    <property type="molecule type" value="Genomic_DNA"/>
</dbReference>
<keyword evidence="2" id="KW-1185">Reference proteome</keyword>
<dbReference type="AlphaFoldDB" id="A0A9Q8PKB4"/>
<dbReference type="RefSeq" id="XP_047768358.1">
    <property type="nucleotide sequence ID" value="XM_047912360.1"/>
</dbReference>